<dbReference type="OrthoDB" id="4315104at2"/>
<dbReference type="NCBIfam" id="TIGR02228">
    <property type="entry name" value="sigpep_I_arch"/>
    <property type="match status" value="1"/>
</dbReference>
<dbReference type="AlphaFoldDB" id="A0A542Z7P2"/>
<sequence length="336" mass="35961">MRLTTRPRSVARMRAHASSVGTAPQRTAPARARRPHRAARRAVRLLGNLVLVLVVTLFAGLAVGPHVFGYRTMTMLTGSMAPGINPGDVTVAVPEPISQLAVGQVITYQIPVDDHRDVSHRVVAVKRQANGTVQIQTKGDHNTGVDPWTAVITDRQVWRVVAVVPHLGAAIQALRGTGLRTVFLYVGPAALAVFLLAGIWRRGGTGDERSGEAPVEQPTPGTLDEEALASLTEEVDDPVCVRDFLTRWNDLLQARLDRVELALDKGQFSAARECALSLQVTSAMIGLTDFADAAAALEAALLEEDGVSASAAFTALRRLAPTASRSLQDHLAHQPN</sequence>
<dbReference type="GO" id="GO:0004252">
    <property type="term" value="F:serine-type endopeptidase activity"/>
    <property type="evidence" value="ECO:0007669"/>
    <property type="project" value="UniProtKB-UniRule"/>
</dbReference>
<evidence type="ECO:0000256" key="6">
    <source>
        <dbReference type="SAM" id="MobiDB-lite"/>
    </source>
</evidence>
<protein>
    <recommendedName>
        <fullName evidence="5">Signal peptidase I</fullName>
        <ecNumber evidence="5">3.4.21.89</ecNumber>
    </recommendedName>
</protein>
<feature type="transmembrane region" description="Helical" evidence="7">
    <location>
        <begin position="43"/>
        <end position="68"/>
    </location>
</feature>
<keyword evidence="3 7" id="KW-1133">Transmembrane helix</keyword>
<proteinExistence type="predicted"/>
<name>A0A542Z7P2_9MICO</name>
<dbReference type="Proteomes" id="UP000319514">
    <property type="component" value="Unassembled WGS sequence"/>
</dbReference>
<dbReference type="GO" id="GO:0000160">
    <property type="term" value="P:phosphorelay signal transduction system"/>
    <property type="evidence" value="ECO:0007669"/>
    <property type="project" value="InterPro"/>
</dbReference>
<dbReference type="InterPro" id="IPR036641">
    <property type="entry name" value="HPT_dom_sf"/>
</dbReference>
<comment type="caution">
    <text evidence="8">The sequence shown here is derived from an EMBL/GenBank/DDBJ whole genome shotgun (WGS) entry which is preliminary data.</text>
</comment>
<accession>A0A542Z7P2</accession>
<feature type="compositionally biased region" description="Low complexity" evidence="6">
    <location>
        <begin position="21"/>
        <end position="30"/>
    </location>
</feature>
<dbReference type="InterPro" id="IPR001733">
    <property type="entry name" value="Peptidase_S26B"/>
</dbReference>
<comment type="subcellular location">
    <subcellularLocation>
        <location evidence="1">Membrane</location>
    </subcellularLocation>
</comment>
<keyword evidence="4 7" id="KW-0472">Membrane</keyword>
<dbReference type="SUPFAM" id="SSF51306">
    <property type="entry name" value="LexA/Signal peptidase"/>
    <property type="match status" value="1"/>
</dbReference>
<feature type="transmembrane region" description="Helical" evidence="7">
    <location>
        <begin position="182"/>
        <end position="200"/>
    </location>
</feature>
<dbReference type="EMBL" id="VFOQ01000003">
    <property type="protein sequence ID" value="TQL56324.1"/>
    <property type="molecule type" value="Genomic_DNA"/>
</dbReference>
<gene>
    <name evidence="8" type="ORF">FB474_3940</name>
</gene>
<evidence type="ECO:0000256" key="1">
    <source>
        <dbReference type="ARBA" id="ARBA00004370"/>
    </source>
</evidence>
<reference evidence="8 9" key="1">
    <citation type="submission" date="2019-06" db="EMBL/GenBank/DDBJ databases">
        <title>Sequencing the genomes of 1000 actinobacteria strains.</title>
        <authorList>
            <person name="Klenk H.-P."/>
        </authorList>
    </citation>
    <scope>NUCLEOTIDE SEQUENCE [LARGE SCALE GENOMIC DNA]</scope>
    <source>
        <strain evidence="8 9">DSM 18082</strain>
    </source>
</reference>
<keyword evidence="9" id="KW-1185">Reference proteome</keyword>
<dbReference type="GO" id="GO:0009003">
    <property type="term" value="F:signal peptidase activity"/>
    <property type="evidence" value="ECO:0007669"/>
    <property type="project" value="UniProtKB-EC"/>
</dbReference>
<evidence type="ECO:0000256" key="7">
    <source>
        <dbReference type="SAM" id="Phobius"/>
    </source>
</evidence>
<dbReference type="GO" id="GO:0006465">
    <property type="term" value="P:signal peptide processing"/>
    <property type="evidence" value="ECO:0007669"/>
    <property type="project" value="UniProtKB-UniRule"/>
</dbReference>
<keyword evidence="2 7" id="KW-0812">Transmembrane</keyword>
<feature type="region of interest" description="Disordered" evidence="6">
    <location>
        <begin position="1"/>
        <end position="36"/>
    </location>
</feature>
<dbReference type="GO" id="GO:0016020">
    <property type="term" value="C:membrane"/>
    <property type="evidence" value="ECO:0007669"/>
    <property type="project" value="UniProtKB-SubCell"/>
</dbReference>
<evidence type="ECO:0000256" key="5">
    <source>
        <dbReference type="NCBIfam" id="TIGR02228"/>
    </source>
</evidence>
<organism evidence="8 9">
    <name type="scientific">Oryzihumus leptocrescens</name>
    <dbReference type="NCBI Taxonomy" id="297536"/>
    <lineage>
        <taxon>Bacteria</taxon>
        <taxon>Bacillati</taxon>
        <taxon>Actinomycetota</taxon>
        <taxon>Actinomycetes</taxon>
        <taxon>Micrococcales</taxon>
        <taxon>Intrasporangiaceae</taxon>
        <taxon>Oryzihumus</taxon>
    </lineage>
</organism>
<evidence type="ECO:0000256" key="2">
    <source>
        <dbReference type="ARBA" id="ARBA00022692"/>
    </source>
</evidence>
<dbReference type="EC" id="3.4.21.89" evidence="5"/>
<dbReference type="RefSeq" id="WP_141790540.1">
    <property type="nucleotide sequence ID" value="NZ_BAAAKX010000008.1"/>
</dbReference>
<dbReference type="InterPro" id="IPR036286">
    <property type="entry name" value="LexA/Signal_pep-like_sf"/>
</dbReference>
<evidence type="ECO:0000256" key="3">
    <source>
        <dbReference type="ARBA" id="ARBA00022989"/>
    </source>
</evidence>
<dbReference type="SUPFAM" id="SSF47226">
    <property type="entry name" value="Histidine-containing phosphotransfer domain, HPT domain"/>
    <property type="match status" value="1"/>
</dbReference>
<dbReference type="CDD" id="cd06530">
    <property type="entry name" value="S26_SPase_I"/>
    <property type="match status" value="1"/>
</dbReference>
<evidence type="ECO:0000313" key="9">
    <source>
        <dbReference type="Proteomes" id="UP000319514"/>
    </source>
</evidence>
<dbReference type="InterPro" id="IPR019533">
    <property type="entry name" value="Peptidase_S26"/>
</dbReference>
<dbReference type="Gene3D" id="1.20.120.160">
    <property type="entry name" value="HPT domain"/>
    <property type="match status" value="1"/>
</dbReference>
<evidence type="ECO:0000256" key="4">
    <source>
        <dbReference type="ARBA" id="ARBA00023136"/>
    </source>
</evidence>
<evidence type="ECO:0000313" key="8">
    <source>
        <dbReference type="EMBL" id="TQL56324.1"/>
    </source>
</evidence>